<accession>A0A6M3IQ97</accession>
<feature type="compositionally biased region" description="Acidic residues" evidence="1">
    <location>
        <begin position="86"/>
        <end position="110"/>
    </location>
</feature>
<protein>
    <submittedName>
        <fullName evidence="2">Uncharacterized protein</fullName>
    </submittedName>
</protein>
<gene>
    <name evidence="2" type="ORF">MM415B01290_0007</name>
</gene>
<name>A0A6M3IQ97_9ZZZZ</name>
<reference evidence="2" key="1">
    <citation type="submission" date="2020-03" db="EMBL/GenBank/DDBJ databases">
        <title>The deep terrestrial virosphere.</title>
        <authorList>
            <person name="Holmfeldt K."/>
            <person name="Nilsson E."/>
            <person name="Simone D."/>
            <person name="Lopez-Fernandez M."/>
            <person name="Wu X."/>
            <person name="de Brujin I."/>
            <person name="Lundin D."/>
            <person name="Andersson A."/>
            <person name="Bertilsson S."/>
            <person name="Dopson M."/>
        </authorList>
    </citation>
    <scope>NUCLEOTIDE SEQUENCE</scope>
    <source>
        <strain evidence="2">MM415B01290</strain>
    </source>
</reference>
<sequence>MKISRTRANRLLQAMGAKRPEDWQEDRIISRLCILTELEEVPDLEKREQKLLLKIVEAIDNDEMIEIEEEEAAEPDEVVKTAVENIEPEAEPEQEETAEQTAPEPEENEDINPTNDPRIRVESEKQTSTKTLKAEDFPQQVIACPDEAEIYFQKAAQFLYLGMTAIMCRAVGVTRNNTEIRINPLEVTRPSEKKSEKPAKKEKSSKAGKDRFGSRLGSRGAKINEQLSSTPQTMAELCVCAGFDSKSNFGGHLKKLVDAGLVVKEDKEYFLPEE</sequence>
<dbReference type="EMBL" id="MT141371">
    <property type="protein sequence ID" value="QJA59474.1"/>
    <property type="molecule type" value="Genomic_DNA"/>
</dbReference>
<organism evidence="2">
    <name type="scientific">viral metagenome</name>
    <dbReference type="NCBI Taxonomy" id="1070528"/>
    <lineage>
        <taxon>unclassified sequences</taxon>
        <taxon>metagenomes</taxon>
        <taxon>organismal metagenomes</taxon>
    </lineage>
</organism>
<dbReference type="AlphaFoldDB" id="A0A6M3IQ97"/>
<feature type="compositionally biased region" description="Basic and acidic residues" evidence="1">
    <location>
        <begin position="189"/>
        <end position="213"/>
    </location>
</feature>
<feature type="compositionally biased region" description="Basic and acidic residues" evidence="1">
    <location>
        <begin position="117"/>
        <end position="132"/>
    </location>
</feature>
<evidence type="ECO:0000313" key="2">
    <source>
        <dbReference type="EMBL" id="QJA59474.1"/>
    </source>
</evidence>
<feature type="region of interest" description="Disordered" evidence="1">
    <location>
        <begin position="187"/>
        <end position="228"/>
    </location>
</feature>
<evidence type="ECO:0000256" key="1">
    <source>
        <dbReference type="SAM" id="MobiDB-lite"/>
    </source>
</evidence>
<proteinExistence type="predicted"/>
<feature type="region of interest" description="Disordered" evidence="1">
    <location>
        <begin position="86"/>
        <end position="132"/>
    </location>
</feature>